<feature type="transmembrane region" description="Helical" evidence="1">
    <location>
        <begin position="30"/>
        <end position="49"/>
    </location>
</feature>
<keyword evidence="1" id="KW-1133">Transmembrane helix</keyword>
<proteinExistence type="predicted"/>
<sequence length="90" mass="10483">MTLKDYRDALKVREGYWFAPKLFGWGATPVTWQGWLATLVFAIALALVLTWAPTQFVRFGVALPMLAVFIWFVWTKTDGGFRWRWGPDRD</sequence>
<name>A0A518RG13_9SPHN</name>
<keyword evidence="1" id="KW-0812">Transmembrane</keyword>
<accession>A0A518RG13</accession>
<gene>
    <name evidence="2" type="ORF">FPZ54_10410</name>
</gene>
<dbReference type="KEGG" id="ssua:FPZ54_10410"/>
<keyword evidence="3" id="KW-1185">Reference proteome</keyword>
<keyword evidence="1" id="KW-0472">Membrane</keyword>
<dbReference type="EMBL" id="CP042239">
    <property type="protein sequence ID" value="QDX26395.1"/>
    <property type="molecule type" value="Genomic_DNA"/>
</dbReference>
<dbReference type="AlphaFoldDB" id="A0A518RG13"/>
<evidence type="ECO:0008006" key="4">
    <source>
        <dbReference type="Google" id="ProtNLM"/>
    </source>
</evidence>
<dbReference type="RefSeq" id="WP_145846985.1">
    <property type="nucleotide sequence ID" value="NZ_CP042239.1"/>
</dbReference>
<organism evidence="2 3">
    <name type="scientific">Sphingomonas suaedae</name>
    <dbReference type="NCBI Taxonomy" id="2599297"/>
    <lineage>
        <taxon>Bacteria</taxon>
        <taxon>Pseudomonadati</taxon>
        <taxon>Pseudomonadota</taxon>
        <taxon>Alphaproteobacteria</taxon>
        <taxon>Sphingomonadales</taxon>
        <taxon>Sphingomonadaceae</taxon>
        <taxon>Sphingomonas</taxon>
    </lineage>
</organism>
<evidence type="ECO:0000256" key="1">
    <source>
        <dbReference type="SAM" id="Phobius"/>
    </source>
</evidence>
<evidence type="ECO:0000313" key="3">
    <source>
        <dbReference type="Proteomes" id="UP000318055"/>
    </source>
</evidence>
<dbReference type="Proteomes" id="UP000318055">
    <property type="component" value="Chromosome"/>
</dbReference>
<feature type="transmembrane region" description="Helical" evidence="1">
    <location>
        <begin position="56"/>
        <end position="74"/>
    </location>
</feature>
<dbReference type="OrthoDB" id="7862423at2"/>
<evidence type="ECO:0000313" key="2">
    <source>
        <dbReference type="EMBL" id="QDX26395.1"/>
    </source>
</evidence>
<protein>
    <recommendedName>
        <fullName evidence="4">DUF2628 domain-containing protein</fullName>
    </recommendedName>
</protein>
<reference evidence="2 3" key="1">
    <citation type="submission" date="2019-07" db="EMBL/GenBank/DDBJ databases">
        <title>Sphingomonas alkalisoli sp. nov., isolated from rhizosphere soil of Suaedae salsa.</title>
        <authorList>
            <person name="Zhang H."/>
            <person name="Xu L."/>
            <person name="Zhang J.-X."/>
            <person name="Sun J.-Q."/>
        </authorList>
    </citation>
    <scope>NUCLEOTIDE SEQUENCE [LARGE SCALE GENOMIC DNA]</scope>
    <source>
        <strain evidence="2 3">XS-10</strain>
    </source>
</reference>